<comment type="caution">
    <text evidence="2">The sequence shown here is derived from an EMBL/GenBank/DDBJ whole genome shotgun (WGS) entry which is preliminary data.</text>
</comment>
<dbReference type="Gene3D" id="2.60.120.10">
    <property type="entry name" value="Jelly Rolls"/>
    <property type="match status" value="1"/>
</dbReference>
<protein>
    <recommendedName>
        <fullName evidence="1">(S)-ureidoglycine aminohydrolase cupin domain-containing protein</fullName>
    </recommendedName>
</protein>
<dbReference type="AlphaFoldDB" id="A0A2S8IGW5"/>
<evidence type="ECO:0000313" key="3">
    <source>
        <dbReference type="Proteomes" id="UP000239290"/>
    </source>
</evidence>
<evidence type="ECO:0000313" key="2">
    <source>
        <dbReference type="EMBL" id="PQP14026.1"/>
    </source>
</evidence>
<dbReference type="RefSeq" id="WP_105423603.1">
    <property type="nucleotide sequence ID" value="NZ_PUIO01000093.1"/>
</dbReference>
<dbReference type="InterPro" id="IPR008579">
    <property type="entry name" value="UGlyAH_Cupin_dom"/>
</dbReference>
<dbReference type="InterPro" id="IPR011051">
    <property type="entry name" value="RmlC_Cupin_sf"/>
</dbReference>
<accession>A0A2S8IGW5</accession>
<dbReference type="Pfam" id="PF05899">
    <property type="entry name" value="Cupin_3"/>
    <property type="match status" value="1"/>
</dbReference>
<reference evidence="3" key="1">
    <citation type="submission" date="2018-02" db="EMBL/GenBank/DDBJ databases">
        <title>Draft genome sequencing of Rhodococcus opacus KU647198.</title>
        <authorList>
            <person name="Zheng B.-X."/>
        </authorList>
    </citation>
    <scope>NUCLEOTIDE SEQUENCE [LARGE SCALE GENOMIC DNA]</scope>
    <source>
        <strain evidence="3">04-OD7</strain>
    </source>
</reference>
<dbReference type="InterPro" id="IPR014710">
    <property type="entry name" value="RmlC-like_jellyroll"/>
</dbReference>
<dbReference type="SUPFAM" id="SSF51182">
    <property type="entry name" value="RmlC-like cupins"/>
    <property type="match status" value="1"/>
</dbReference>
<dbReference type="Proteomes" id="UP000239290">
    <property type="component" value="Unassembled WGS sequence"/>
</dbReference>
<name>A0A2S8IGW5_RHOOP</name>
<gene>
    <name evidence="2" type="ORF">C5613_41370</name>
</gene>
<sequence length="133" mass="14297">MTSADTAFSHIIANSDEVEYVPFSYPEAGGTGGTSEFGEIAIVREQSYNGNLLVAAFWKVQPATSPLYDIPLGDESGFVIEGSATIELIDSGETLELKAGDLYSFTKGTLSRWTIHEPFKKFVVVNDGPAPSN</sequence>
<evidence type="ECO:0000259" key="1">
    <source>
        <dbReference type="Pfam" id="PF05899"/>
    </source>
</evidence>
<proteinExistence type="predicted"/>
<feature type="domain" description="(S)-ureidoglycine aminohydrolase cupin" evidence="1">
    <location>
        <begin position="58"/>
        <end position="121"/>
    </location>
</feature>
<organism evidence="2 3">
    <name type="scientific">Rhodococcus opacus</name>
    <name type="common">Nocardia opaca</name>
    <dbReference type="NCBI Taxonomy" id="37919"/>
    <lineage>
        <taxon>Bacteria</taxon>
        <taxon>Bacillati</taxon>
        <taxon>Actinomycetota</taxon>
        <taxon>Actinomycetes</taxon>
        <taxon>Mycobacteriales</taxon>
        <taxon>Nocardiaceae</taxon>
        <taxon>Rhodococcus</taxon>
    </lineage>
</organism>
<dbReference type="EMBL" id="PUIO01000093">
    <property type="protein sequence ID" value="PQP14026.1"/>
    <property type="molecule type" value="Genomic_DNA"/>
</dbReference>